<sequence length="733" mass="78823">MPRPAGWERFRPPAHGAPVPPCTPPVSFCFTRTALSLNSASGRRSSGLLRFPPPRFARSNSSASQPAHVHGGDVSHSRPSSLHELVTLLWAPSVCLSSGDGQIRAQGLDGFYTHDYRVLSGLEVEVADAVVEPVGCQLQHPASAVFTSRVRLDGDEGADPSVVLHRYRTVGQDGLKERLELVNYGDTPVTAALRVRAGTDLAPVHVVRGGRQEPHVDAQPVAGGACWAGAAQEVLLTADPVPARMTPEDSDVMLSFTFDLAPEQSAGVTLRAVARNNDPEAAERTFLSVSPRVPPVLAPRTGAAEPRDPLRRRLLQTSLRDLERMLLADPLEPADSFLAAGSPWYFTLFGRDALWSASLLMPGAQRLALGTLRTLQRRQGERHDAVAEEEPGKILHEVRRETLRLDDMVIPPRYFGTIDATMLWVRLLHSTWQTGVAEAEIEPLLPGLLAALEWITAYGDSDGDGFIEYRSSTRGGLANQGWKDTPGAVRWADGRRPASPLALCEVQGYAYAAATQGAALLDAFGLPGADHWREWAARLQQRFRAAFWIDDATGVYPAIALDAAKRPVDGAASNMAHLLGTGLLDSAEAELVARRLSRPDLDCGYGLRTLSSTSRAFNPHTYHCGSVWPHDTAIAVLGLAAEGHHAVAHSLAEGVVTAAEQFGFRLPELYAGTSAHDGEPVLAYPNACRPQAWAAAGAVAIIGYLESRNSTSADSESGDHPGLLTAVPESRHR</sequence>
<dbReference type="AlphaFoldDB" id="A0A3M0I956"/>
<gene>
    <name evidence="4" type="ORF">CTZ28_17090</name>
</gene>
<keyword evidence="5" id="KW-1185">Reference proteome</keyword>
<dbReference type="EMBL" id="PENI01000009">
    <property type="protein sequence ID" value="RMB84862.1"/>
    <property type="molecule type" value="Genomic_DNA"/>
</dbReference>
<dbReference type="SUPFAM" id="SSF48208">
    <property type="entry name" value="Six-hairpin glycosidases"/>
    <property type="match status" value="1"/>
</dbReference>
<dbReference type="InterPro" id="IPR054491">
    <property type="entry name" value="MGH1-like_GH"/>
</dbReference>
<feature type="domain" description="Putative glycogen debranching enzyme N-terminal" evidence="2">
    <location>
        <begin position="92"/>
        <end position="270"/>
    </location>
</feature>
<evidence type="ECO:0000259" key="3">
    <source>
        <dbReference type="Pfam" id="PF22422"/>
    </source>
</evidence>
<proteinExistence type="predicted"/>
<dbReference type="InterPro" id="IPR032856">
    <property type="entry name" value="GDE_N_bis"/>
</dbReference>
<organism evidence="4 5">
    <name type="scientific">Streptomyces shenzhenensis</name>
    <dbReference type="NCBI Taxonomy" id="943815"/>
    <lineage>
        <taxon>Bacteria</taxon>
        <taxon>Bacillati</taxon>
        <taxon>Actinomycetota</taxon>
        <taxon>Actinomycetes</taxon>
        <taxon>Kitasatosporales</taxon>
        <taxon>Streptomycetaceae</taxon>
        <taxon>Streptomyces</taxon>
    </lineage>
</organism>
<dbReference type="Gene3D" id="1.50.10.10">
    <property type="match status" value="1"/>
</dbReference>
<comment type="caution">
    <text evidence="4">The sequence shown here is derived from an EMBL/GenBank/DDBJ whole genome shotgun (WGS) entry which is preliminary data.</text>
</comment>
<dbReference type="Proteomes" id="UP000270471">
    <property type="component" value="Unassembled WGS sequence"/>
</dbReference>
<dbReference type="GO" id="GO:0005975">
    <property type="term" value="P:carbohydrate metabolic process"/>
    <property type="evidence" value="ECO:0007669"/>
    <property type="project" value="InterPro"/>
</dbReference>
<name>A0A3M0I956_9ACTN</name>
<dbReference type="InterPro" id="IPR008928">
    <property type="entry name" value="6-hairpin_glycosidase_sf"/>
</dbReference>
<reference evidence="4 5" key="1">
    <citation type="submission" date="2017-11" db="EMBL/GenBank/DDBJ databases">
        <title>Draft genome of actinobacteria isolated from guarana (Paullinia cupana (Mart.) Ducke.</title>
        <authorList>
            <person name="Siqueira K.A."/>
            <person name="Liotti R.G."/>
            <person name="Mendes T.A.O."/>
            <person name="Soares M.A."/>
        </authorList>
    </citation>
    <scope>NUCLEOTIDE SEQUENCE [LARGE SCALE GENOMIC DNA]</scope>
    <source>
        <strain evidence="4 5">193</strain>
    </source>
</reference>
<protein>
    <submittedName>
        <fullName evidence="4">Amylo-alpha-1,6-glucosidase</fullName>
    </submittedName>
</protein>
<dbReference type="Pfam" id="PF22422">
    <property type="entry name" value="MGH1-like_GH"/>
    <property type="match status" value="1"/>
</dbReference>
<dbReference type="OrthoDB" id="9759959at2"/>
<evidence type="ECO:0000313" key="5">
    <source>
        <dbReference type="Proteomes" id="UP000270471"/>
    </source>
</evidence>
<feature type="region of interest" description="Disordered" evidence="1">
    <location>
        <begin position="52"/>
        <end position="76"/>
    </location>
</feature>
<evidence type="ECO:0000259" key="2">
    <source>
        <dbReference type="Pfam" id="PF14742"/>
    </source>
</evidence>
<evidence type="ECO:0000256" key="1">
    <source>
        <dbReference type="SAM" id="MobiDB-lite"/>
    </source>
</evidence>
<dbReference type="Pfam" id="PF14742">
    <property type="entry name" value="GDE_N_bis"/>
    <property type="match status" value="1"/>
</dbReference>
<evidence type="ECO:0000313" key="4">
    <source>
        <dbReference type="EMBL" id="RMB84862.1"/>
    </source>
</evidence>
<feature type="region of interest" description="Disordered" evidence="1">
    <location>
        <begin position="710"/>
        <end position="733"/>
    </location>
</feature>
<accession>A0A3M0I956</accession>
<feature type="domain" description="Mannosylglycerate hydrolase MGH1-like glycoside hydrolase" evidence="3">
    <location>
        <begin position="420"/>
        <end position="661"/>
    </location>
</feature>
<dbReference type="InterPro" id="IPR012341">
    <property type="entry name" value="6hp_glycosidase-like_sf"/>
</dbReference>